<dbReference type="GO" id="GO:0004386">
    <property type="term" value="F:helicase activity"/>
    <property type="evidence" value="ECO:0007669"/>
    <property type="project" value="UniProtKB-KW"/>
</dbReference>
<dbReference type="Pfam" id="PF00271">
    <property type="entry name" value="Helicase_C"/>
    <property type="match status" value="1"/>
</dbReference>
<feature type="region of interest" description="Disordered" evidence="5">
    <location>
        <begin position="607"/>
        <end position="655"/>
    </location>
</feature>
<feature type="compositionally biased region" description="Acidic residues" evidence="5">
    <location>
        <begin position="1826"/>
        <end position="1840"/>
    </location>
</feature>
<feature type="region of interest" description="Disordered" evidence="5">
    <location>
        <begin position="1792"/>
        <end position="1880"/>
    </location>
</feature>
<evidence type="ECO:0000256" key="4">
    <source>
        <dbReference type="ARBA" id="ARBA00022840"/>
    </source>
</evidence>
<dbReference type="Pfam" id="PF26076">
    <property type="entry name" value="WHD_DDX60"/>
    <property type="match status" value="1"/>
</dbReference>
<keyword evidence="9" id="KW-1185">Reference proteome</keyword>
<name>A0A9W9X267_9EURO</name>
<keyword evidence="4" id="KW-0067">ATP-binding</keyword>
<dbReference type="PANTHER" id="PTHR44533:SF4">
    <property type="entry name" value="DEAD_H RNA HELICASE, PUTATIVE-RELATED"/>
    <property type="match status" value="1"/>
</dbReference>
<dbReference type="GO" id="GO:0005737">
    <property type="term" value="C:cytoplasm"/>
    <property type="evidence" value="ECO:0007669"/>
    <property type="project" value="TreeGrafter"/>
</dbReference>
<dbReference type="PROSITE" id="PS51192">
    <property type="entry name" value="HELICASE_ATP_BIND_1"/>
    <property type="match status" value="1"/>
</dbReference>
<dbReference type="SMART" id="SM00490">
    <property type="entry name" value="HELICc"/>
    <property type="match status" value="1"/>
</dbReference>
<protein>
    <recommendedName>
        <fullName evidence="10">P-loop containing nucleoside triphosphate hydrolase protein</fullName>
    </recommendedName>
</protein>
<keyword evidence="1" id="KW-0547">Nucleotide-binding</keyword>
<feature type="compositionally biased region" description="Acidic residues" evidence="5">
    <location>
        <begin position="167"/>
        <end position="182"/>
    </location>
</feature>
<feature type="compositionally biased region" description="Low complexity" evidence="5">
    <location>
        <begin position="483"/>
        <end position="496"/>
    </location>
</feature>
<accession>A0A9W9X267</accession>
<feature type="region of interest" description="Disordered" evidence="5">
    <location>
        <begin position="243"/>
        <end position="297"/>
    </location>
</feature>
<dbReference type="InterPro" id="IPR052431">
    <property type="entry name" value="SKI2_subfamily_helicases"/>
</dbReference>
<evidence type="ECO:0000259" key="6">
    <source>
        <dbReference type="PROSITE" id="PS51192"/>
    </source>
</evidence>
<dbReference type="Gene3D" id="3.40.50.300">
    <property type="entry name" value="P-loop containing nucleotide triphosphate hydrolases"/>
    <property type="match status" value="2"/>
</dbReference>
<dbReference type="FunFam" id="3.40.50.300:FF:001039">
    <property type="entry name" value="ATP-dependent RNA helicase DDX60"/>
    <property type="match status" value="1"/>
</dbReference>
<evidence type="ECO:0000313" key="8">
    <source>
        <dbReference type="EMBL" id="KAJ5480782.1"/>
    </source>
</evidence>
<dbReference type="InterPro" id="IPR027417">
    <property type="entry name" value="P-loop_NTPase"/>
</dbReference>
<feature type="compositionally biased region" description="Basic and acidic residues" evidence="5">
    <location>
        <begin position="183"/>
        <end position="193"/>
    </location>
</feature>
<dbReference type="GO" id="GO:0003676">
    <property type="term" value="F:nucleic acid binding"/>
    <property type="evidence" value="ECO:0007669"/>
    <property type="project" value="InterPro"/>
</dbReference>
<feature type="compositionally biased region" description="Polar residues" evidence="5">
    <location>
        <begin position="617"/>
        <end position="628"/>
    </location>
</feature>
<organism evidence="8 9">
    <name type="scientific">Penicillium diatomitis</name>
    <dbReference type="NCBI Taxonomy" id="2819901"/>
    <lineage>
        <taxon>Eukaryota</taxon>
        <taxon>Fungi</taxon>
        <taxon>Dikarya</taxon>
        <taxon>Ascomycota</taxon>
        <taxon>Pezizomycotina</taxon>
        <taxon>Eurotiomycetes</taxon>
        <taxon>Eurotiomycetidae</taxon>
        <taxon>Eurotiales</taxon>
        <taxon>Aspergillaceae</taxon>
        <taxon>Penicillium</taxon>
    </lineage>
</organism>
<evidence type="ECO:0000256" key="2">
    <source>
        <dbReference type="ARBA" id="ARBA00022801"/>
    </source>
</evidence>
<dbReference type="RefSeq" id="XP_056788212.1">
    <property type="nucleotide sequence ID" value="XM_056936277.1"/>
</dbReference>
<feature type="compositionally biased region" description="Polar residues" evidence="5">
    <location>
        <begin position="1866"/>
        <end position="1878"/>
    </location>
</feature>
<dbReference type="PROSITE" id="PS51194">
    <property type="entry name" value="HELICASE_CTER"/>
    <property type="match status" value="1"/>
</dbReference>
<dbReference type="Pfam" id="PF00270">
    <property type="entry name" value="DEAD"/>
    <property type="match status" value="1"/>
</dbReference>
<feature type="compositionally biased region" description="Basic and acidic residues" evidence="5">
    <location>
        <begin position="643"/>
        <end position="655"/>
    </location>
</feature>
<feature type="region of interest" description="Disordered" evidence="5">
    <location>
        <begin position="1153"/>
        <end position="1173"/>
    </location>
</feature>
<dbReference type="GeneID" id="81626526"/>
<evidence type="ECO:0000256" key="3">
    <source>
        <dbReference type="ARBA" id="ARBA00022806"/>
    </source>
</evidence>
<dbReference type="SMART" id="SM00487">
    <property type="entry name" value="DEXDc"/>
    <property type="match status" value="1"/>
</dbReference>
<feature type="compositionally biased region" description="Basic residues" evidence="5">
    <location>
        <begin position="1253"/>
        <end position="1263"/>
    </location>
</feature>
<comment type="caution">
    <text evidence="8">The sequence shown here is derived from an EMBL/GenBank/DDBJ whole genome shotgun (WGS) entry which is preliminary data.</text>
</comment>
<feature type="compositionally biased region" description="Polar residues" evidence="5">
    <location>
        <begin position="286"/>
        <end position="297"/>
    </location>
</feature>
<dbReference type="InterPro" id="IPR059032">
    <property type="entry name" value="WHD_DDX60"/>
</dbReference>
<dbReference type="EMBL" id="JAPWDQ010000009">
    <property type="protein sequence ID" value="KAJ5480782.1"/>
    <property type="molecule type" value="Genomic_DNA"/>
</dbReference>
<feature type="region of interest" description="Disordered" evidence="5">
    <location>
        <begin position="167"/>
        <end position="193"/>
    </location>
</feature>
<dbReference type="SUPFAM" id="SSF52540">
    <property type="entry name" value="P-loop containing nucleoside triphosphate hydrolases"/>
    <property type="match status" value="1"/>
</dbReference>
<feature type="domain" description="Helicase C-terminal" evidence="7">
    <location>
        <begin position="1296"/>
        <end position="1446"/>
    </location>
</feature>
<dbReference type="Proteomes" id="UP001148312">
    <property type="component" value="Unassembled WGS sequence"/>
</dbReference>
<keyword evidence="2" id="KW-0378">Hydrolase</keyword>
<dbReference type="Pfam" id="PF23002">
    <property type="entry name" value="PIN-like_DDX60"/>
    <property type="match status" value="1"/>
</dbReference>
<feature type="region of interest" description="Disordered" evidence="5">
    <location>
        <begin position="471"/>
        <end position="500"/>
    </location>
</feature>
<dbReference type="PANTHER" id="PTHR44533">
    <property type="entry name" value="DEAD/H RNA HELICASE, PUTATIVE-RELATED"/>
    <property type="match status" value="1"/>
</dbReference>
<dbReference type="InterPro" id="IPR011545">
    <property type="entry name" value="DEAD/DEAH_box_helicase_dom"/>
</dbReference>
<proteinExistence type="predicted"/>
<gene>
    <name evidence="8" type="ORF">N7539_006676</name>
</gene>
<dbReference type="GO" id="GO:0005524">
    <property type="term" value="F:ATP binding"/>
    <property type="evidence" value="ECO:0007669"/>
    <property type="project" value="UniProtKB-KW"/>
</dbReference>
<dbReference type="CDD" id="cd18795">
    <property type="entry name" value="SF2_C_Ski2"/>
    <property type="match status" value="1"/>
</dbReference>
<keyword evidence="3" id="KW-0347">Helicase</keyword>
<evidence type="ECO:0000256" key="5">
    <source>
        <dbReference type="SAM" id="MobiDB-lite"/>
    </source>
</evidence>
<dbReference type="InterPro" id="IPR001650">
    <property type="entry name" value="Helicase_C-like"/>
</dbReference>
<feature type="region of interest" description="Disordered" evidence="5">
    <location>
        <begin position="531"/>
        <end position="563"/>
    </location>
</feature>
<feature type="domain" description="Helicase ATP-binding" evidence="6">
    <location>
        <begin position="839"/>
        <end position="1009"/>
    </location>
</feature>
<evidence type="ECO:0000256" key="1">
    <source>
        <dbReference type="ARBA" id="ARBA00022741"/>
    </source>
</evidence>
<dbReference type="CDD" id="cd18025">
    <property type="entry name" value="DEXHc_DDX60"/>
    <property type="match status" value="1"/>
</dbReference>
<feature type="compositionally biased region" description="Basic and acidic residues" evidence="5">
    <location>
        <begin position="554"/>
        <end position="563"/>
    </location>
</feature>
<reference evidence="8" key="2">
    <citation type="journal article" date="2023" name="IMA Fungus">
        <title>Comparative genomic study of the Penicillium genus elucidates a diverse pangenome and 15 lateral gene transfer events.</title>
        <authorList>
            <person name="Petersen C."/>
            <person name="Sorensen T."/>
            <person name="Nielsen M.R."/>
            <person name="Sondergaard T.E."/>
            <person name="Sorensen J.L."/>
            <person name="Fitzpatrick D.A."/>
            <person name="Frisvad J.C."/>
            <person name="Nielsen K.L."/>
        </authorList>
    </citation>
    <scope>NUCLEOTIDE SEQUENCE</scope>
    <source>
        <strain evidence="8">IBT 30728</strain>
    </source>
</reference>
<evidence type="ECO:0000313" key="9">
    <source>
        <dbReference type="Proteomes" id="UP001148312"/>
    </source>
</evidence>
<dbReference type="GO" id="GO:0016787">
    <property type="term" value="F:hydrolase activity"/>
    <property type="evidence" value="ECO:0007669"/>
    <property type="project" value="UniProtKB-KW"/>
</dbReference>
<dbReference type="InterPro" id="IPR014001">
    <property type="entry name" value="Helicase_ATP-bd"/>
</dbReference>
<evidence type="ECO:0008006" key="10">
    <source>
        <dbReference type="Google" id="ProtNLM"/>
    </source>
</evidence>
<feature type="region of interest" description="Disordered" evidence="5">
    <location>
        <begin position="1250"/>
        <end position="1279"/>
    </location>
</feature>
<reference evidence="8" key="1">
    <citation type="submission" date="2022-12" db="EMBL/GenBank/DDBJ databases">
        <authorList>
            <person name="Petersen C."/>
        </authorList>
    </citation>
    <scope>NUCLEOTIDE SEQUENCE</scope>
    <source>
        <strain evidence="8">IBT 30728</strain>
    </source>
</reference>
<feature type="compositionally biased region" description="Basic and acidic residues" evidence="5">
    <location>
        <begin position="1264"/>
        <end position="1279"/>
    </location>
</feature>
<dbReference type="InterPro" id="IPR055124">
    <property type="entry name" value="PIN-like_DDX60"/>
</dbReference>
<sequence>MDPHRLLKWYDGLSSRTVDLVGDYAGDELFIIDGDSLLLHVFSDKKLDFSPGFQILHATYLVENFLQKLQKRNCVFKIAFSADNANLCVPVGTESQSRHRFLLTREIITRHLKENTPAGKSGPSVCEFSSYNSEEFASYLHTVGAYFFMCHDGAFSELFLKQCDMDSDDTTASGPEDEPTDEEQSKKDKESMDHAAQALQCRLGLRKMIYGFMGHGYNVALINGLEFRDTKIFAMIIERSSSDPRSKHITGQTIDLPKDDLGDTTTDSGSSREDDDTLYTEHGDDNVQSQQGSSTQEIPTCTSIETSFDLRQLSSVFDKLRAMSLDFTQRDYLTVATLIIMVESDLIDKSEMGAARAMFLHIVLMQDCKLADRAIGTVQEFEQGSFLNNFASLSHTILRSAAWQDFVSCSQARFDLHDLLDGRLFLFLASKMSTHTATETLSPYIWSEFTELCSKLKVLLDFGLSNTDPVPNGISSKSKKTATKMSKGGKQSQSNKKPQEIIKSANSVLPFKNSVFDVHLRPVHLSIDDSIDESTESGPSKTFQELSHWHNSKRSLDEKSNPRLDSRKKMLLMRRNDFFMAEMRDYAASLTNATGAMLEPETVLVKSAKDSKKTSKHLASSTNGTAPTTEPPKTKVQRQGKSSVREDALKSKLAKHAEAREKSLKQWSFTKGSFDREANLVKRFAKAKSHLSGLAKDQRVFLTPEILVYQLDTLVKLFLETAKGQQKHSNSTIHSFIWETVRQISRLQGPLSSDAVAYVTKISGLLGLPSVEIQSASDQRLSFQCAQLSKKDLEVAKVSNSSIEFQLSHAGPFMERDVDARPDSRVHDFEPDRWQRDVLDQIDAKRSIFVVAPTSSGKTFISFYAMKQVLEEDNDGVLIYVAPTKALVNQIAAEVQARFSKRYPYSGKSVWAIHTRDYRINNSSGCQVLITVPHILQIMLLAPSNANSWSSRVKRIIFDEVHCIGQADDGVVWEQLLLMAPCPIIALSATVGNPQEFCEWLAMTQKATGTELKMIEHKQRYSDLRKFVYDPPDNFAFGGFSEPKRIPPLGLDETPGMRFVHPVSSLFDRSRGIPEDLSLEPRDCLTLWKAMKKHECPGFILDSSMDPNARLPHVVRKADIAEWQSVLKDTLRIWMANKASPFEKVLEELSETPAQMPESNEFTSMKVPNESTSVTPITRNDILETTLPLVCALHDQQALPALFFNYDRSRCEGICKRLLHEFETAEEKWKQTSSTWKNNLGKWNEMKEAQAKLAKKRPPKPSKKSQEGEELSRAEREQEAALNEANPLNSFDLNAPVDGFHVANTKTLLASEFAEYAEQLSRRDVPDWLIKALRRGIGVHHAGMNRKYRQVCEMLFRKGYLRVVIATGTLALGINMPCKTVVFSGDSVFLTALNYRQAAGRAGRRGFDVLGNVVFQNIPETKVQRLMSSQLPRLSGHFPITTSLVLRLCILLHESRNAPYAVKAINSILSCPRIYLGGQEMKDAVLHHLRFSIEYLRRNDLLARNGAPLNYAGFISHLYYTEKSGFAFHALLNAGFFHELCTQVGRQRKATLRELMLVLSHLFGRLPIRQANLENIKDKTRKSTSVVLLPPMPSKAAKILKKHDKATLKVYTAYVSTFIEQHVLEPDRFLPFSKIACGGEKSSSDLIPVLASSAKKILITSPFYALSGNSDQVKSISELCQTVRSGVWLEEAVVPYVEVSLEQEAPLNAYLYDFFKHGNVSALQRENGIRRGDMWFLLNDFSLVLATIVTSLENFLKLTPGTDLEMLDLMGEGESHDLHLDDADIEINEKITLPERPAKKQPPKAIPITSTTVTRGKVKSNAVADNWDDDLSDTPSEAEEPQPQPKQQQQKKKKKAAQHESKQSAESSGKFTPSPSAQNDDHRILAVLKAFKLLQKEFNDNFKAFWA</sequence>
<evidence type="ECO:0000259" key="7">
    <source>
        <dbReference type="PROSITE" id="PS51194"/>
    </source>
</evidence>